<comment type="caution">
    <text evidence="3">The sequence shown here is derived from an EMBL/GenBank/DDBJ whole genome shotgun (WGS) entry which is preliminary data.</text>
</comment>
<proteinExistence type="predicted"/>
<organism evidence="3 4">
    <name type="scientific">Luteibacter jiangsuensis</name>
    <dbReference type="NCBI Taxonomy" id="637577"/>
    <lineage>
        <taxon>Bacteria</taxon>
        <taxon>Pseudomonadati</taxon>
        <taxon>Pseudomonadota</taxon>
        <taxon>Gammaproteobacteria</taxon>
        <taxon>Lysobacterales</taxon>
        <taxon>Rhodanobacteraceae</taxon>
        <taxon>Luteibacter</taxon>
    </lineage>
</organism>
<feature type="signal peptide" evidence="2">
    <location>
        <begin position="1"/>
        <end position="19"/>
    </location>
</feature>
<evidence type="ECO:0008006" key="5">
    <source>
        <dbReference type="Google" id="ProtNLM"/>
    </source>
</evidence>
<evidence type="ECO:0000256" key="2">
    <source>
        <dbReference type="SAM" id="SignalP"/>
    </source>
</evidence>
<dbReference type="RefSeq" id="WP_167122879.1">
    <property type="nucleotide sequence ID" value="NZ_JAAQQR010000001.1"/>
</dbReference>
<keyword evidence="2" id="KW-0732">Signal</keyword>
<evidence type="ECO:0000313" key="3">
    <source>
        <dbReference type="EMBL" id="NID03835.1"/>
    </source>
</evidence>
<protein>
    <recommendedName>
        <fullName evidence="5">YD repeat-containing protein</fullName>
    </recommendedName>
</protein>
<feature type="region of interest" description="Disordered" evidence="1">
    <location>
        <begin position="36"/>
        <end position="155"/>
    </location>
</feature>
<feature type="chain" id="PRO_5046521507" description="YD repeat-containing protein" evidence="2">
    <location>
        <begin position="20"/>
        <end position="178"/>
    </location>
</feature>
<feature type="compositionally biased region" description="Polar residues" evidence="1">
    <location>
        <begin position="132"/>
        <end position="155"/>
    </location>
</feature>
<evidence type="ECO:0000313" key="4">
    <source>
        <dbReference type="Proteomes" id="UP001429601"/>
    </source>
</evidence>
<dbReference type="Proteomes" id="UP001429601">
    <property type="component" value="Unassembled WGS sequence"/>
</dbReference>
<name>A0ABX0PZW0_9GAMM</name>
<gene>
    <name evidence="3" type="ORF">HBF26_02985</name>
</gene>
<reference evidence="3 4" key="1">
    <citation type="journal article" date="2011" name="Curr. Microbiol.">
        <title>Luteibacter jiangsuensis sp. nov.: a methamidophos-degrading bacterium isolated from a methamidophos-manufacturing factory.</title>
        <authorList>
            <person name="Wang L."/>
            <person name="Wang G.L."/>
            <person name="Li S.P."/>
            <person name="Jiang J.D."/>
        </authorList>
    </citation>
    <scope>NUCLEOTIDE SEQUENCE [LARGE SCALE GENOMIC DNA]</scope>
    <source>
        <strain evidence="3 4">CGMCC 1.10133</strain>
    </source>
</reference>
<accession>A0ABX0PZW0</accession>
<feature type="compositionally biased region" description="Low complexity" evidence="1">
    <location>
        <begin position="74"/>
        <end position="88"/>
    </location>
</feature>
<sequence length="178" mass="17346">MNRTTLLLAALVLTGTSAATIPDASAQGRIRGHAVAHTGDGGRTAVTGAAARGERGAYTRGRRVTSDGQGNVNGRSGAYAAGANGGTAQRQGSFYRNADGSAGRQGSAAINGPNGGSATTSGSIARDAEGNVNGSRSTSATGKNGNSYSGSTSVQNGVVTHTGTCTNAAGETIACRGN</sequence>
<keyword evidence="4" id="KW-1185">Reference proteome</keyword>
<evidence type="ECO:0000256" key="1">
    <source>
        <dbReference type="SAM" id="MobiDB-lite"/>
    </source>
</evidence>
<dbReference type="EMBL" id="JAAQQR010000001">
    <property type="protein sequence ID" value="NID03835.1"/>
    <property type="molecule type" value="Genomic_DNA"/>
</dbReference>